<dbReference type="KEGG" id="tbn:TBH_C2836"/>
<reference evidence="3 4" key="1">
    <citation type="journal article" date="2014" name="PLoS ONE">
        <title>Physiological and genomic features of a novel sulfur-oxidizing gammaproteobacterium belonging to a previously uncultivated symbiotic lineage isolated from a hydrothermal vent.</title>
        <authorList>
            <person name="Nunoura T."/>
            <person name="Takaki Y."/>
            <person name="Kazama H."/>
            <person name="Kakuta J."/>
            <person name="Shimamura S."/>
            <person name="Makita H."/>
            <person name="Hirai M."/>
            <person name="Miyazaki M."/>
            <person name="Takai K."/>
        </authorList>
    </citation>
    <scope>NUCLEOTIDE SEQUENCE [LARGE SCALE GENOMIC DNA]</scope>
    <source>
        <strain evidence="3 4">Hiromi1</strain>
    </source>
</reference>
<accession>A0A7U6GL91</accession>
<dbReference type="Pfam" id="PF00571">
    <property type="entry name" value="CBS"/>
    <property type="match status" value="1"/>
</dbReference>
<gene>
    <name evidence="3" type="ORF">TBH_C2836</name>
</gene>
<proteinExistence type="predicted"/>
<feature type="domain" description="CBS" evidence="2">
    <location>
        <begin position="42"/>
        <end position="100"/>
    </location>
</feature>
<dbReference type="AlphaFoldDB" id="A0A7U6GL91"/>
<dbReference type="InterPro" id="IPR046342">
    <property type="entry name" value="CBS_dom_sf"/>
</dbReference>
<dbReference type="EMBL" id="AP012273">
    <property type="protein sequence ID" value="BAO45737.1"/>
    <property type="molecule type" value="Genomic_DNA"/>
</dbReference>
<evidence type="ECO:0000313" key="3">
    <source>
        <dbReference type="EMBL" id="BAO45737.1"/>
    </source>
</evidence>
<dbReference type="PROSITE" id="PS51371">
    <property type="entry name" value="CBS"/>
    <property type="match status" value="1"/>
</dbReference>
<dbReference type="Proteomes" id="UP000031631">
    <property type="component" value="Chromosome"/>
</dbReference>
<keyword evidence="1" id="KW-0129">CBS domain</keyword>
<name>A0A7U6GL91_9GAMM</name>
<sequence>MSSYKSIPVTMIETDVSYHKPSQTFRESVTLEDSALEVMTDFTRVTAISINPCASLEQARERMVSSGVQMLFVTNQYHEVMGLITVNDLNGPKPMQAVSENGGKMEDLMVRDIMTPRLKLEALDYEDISHARVGDLLETFKRMGRQHALVVEKDTSTDKQIIRGVLSTTQLSKQLGYQVQSSHMAGNIAEMAQGG</sequence>
<protein>
    <recommendedName>
        <fullName evidence="2">CBS domain-containing protein</fullName>
    </recommendedName>
</protein>
<dbReference type="RefSeq" id="WP_041069760.1">
    <property type="nucleotide sequence ID" value="NZ_AP012273.1"/>
</dbReference>
<dbReference type="Gene3D" id="3.10.580.10">
    <property type="entry name" value="CBS-domain"/>
    <property type="match status" value="1"/>
</dbReference>
<dbReference type="CDD" id="cd04640">
    <property type="entry name" value="CBS_pair_proteobact"/>
    <property type="match status" value="1"/>
</dbReference>
<evidence type="ECO:0000256" key="1">
    <source>
        <dbReference type="PROSITE-ProRule" id="PRU00703"/>
    </source>
</evidence>
<evidence type="ECO:0000313" key="4">
    <source>
        <dbReference type="Proteomes" id="UP000031631"/>
    </source>
</evidence>
<dbReference type="InterPro" id="IPR000644">
    <property type="entry name" value="CBS_dom"/>
</dbReference>
<dbReference type="OrthoDB" id="5295117at2"/>
<keyword evidence="4" id="KW-1185">Reference proteome</keyword>
<evidence type="ECO:0000259" key="2">
    <source>
        <dbReference type="PROSITE" id="PS51371"/>
    </source>
</evidence>
<dbReference type="SUPFAM" id="SSF54631">
    <property type="entry name" value="CBS-domain pair"/>
    <property type="match status" value="1"/>
</dbReference>
<organism evidence="3 4">
    <name type="scientific">Thiolapillus brandeum</name>
    <dbReference type="NCBI Taxonomy" id="1076588"/>
    <lineage>
        <taxon>Bacteria</taxon>
        <taxon>Pseudomonadati</taxon>
        <taxon>Pseudomonadota</taxon>
        <taxon>Gammaproteobacteria</taxon>
        <taxon>Chromatiales</taxon>
        <taxon>Sedimenticolaceae</taxon>
        <taxon>Thiolapillus</taxon>
    </lineage>
</organism>